<keyword evidence="2" id="KW-1185">Reference proteome</keyword>
<reference evidence="1 2" key="1">
    <citation type="submission" date="2018-11" db="EMBL/GenBank/DDBJ databases">
        <authorList>
            <consortium name="Pathogen Informatics"/>
        </authorList>
    </citation>
    <scope>NUCLEOTIDE SEQUENCE [LARGE SCALE GENOMIC DNA]</scope>
</reference>
<organism evidence="1 2">
    <name type="scientific">Dibothriocephalus latus</name>
    <name type="common">Fish tapeworm</name>
    <name type="synonym">Diphyllobothrium latum</name>
    <dbReference type="NCBI Taxonomy" id="60516"/>
    <lineage>
        <taxon>Eukaryota</taxon>
        <taxon>Metazoa</taxon>
        <taxon>Spiralia</taxon>
        <taxon>Lophotrochozoa</taxon>
        <taxon>Platyhelminthes</taxon>
        <taxon>Cestoda</taxon>
        <taxon>Eucestoda</taxon>
        <taxon>Diphyllobothriidea</taxon>
        <taxon>Diphyllobothriidae</taxon>
        <taxon>Dibothriocephalus</taxon>
    </lineage>
</organism>
<dbReference type="OrthoDB" id="6284471at2759"/>
<protein>
    <submittedName>
        <fullName evidence="1">Uncharacterized protein</fullName>
    </submittedName>
</protein>
<proteinExistence type="predicted"/>
<dbReference type="AlphaFoldDB" id="A0A3P7NS16"/>
<accession>A0A3P7NS16</accession>
<evidence type="ECO:0000313" key="2">
    <source>
        <dbReference type="Proteomes" id="UP000281553"/>
    </source>
</evidence>
<evidence type="ECO:0000313" key="1">
    <source>
        <dbReference type="EMBL" id="VDN40003.1"/>
    </source>
</evidence>
<gene>
    <name evidence="1" type="ORF">DILT_LOCUS18097</name>
</gene>
<name>A0A3P7NS16_DIBLA</name>
<dbReference type="Proteomes" id="UP000281553">
    <property type="component" value="Unassembled WGS sequence"/>
</dbReference>
<dbReference type="EMBL" id="UYRU01097362">
    <property type="protein sequence ID" value="VDN40003.1"/>
    <property type="molecule type" value="Genomic_DNA"/>
</dbReference>
<sequence length="72" mass="7979">MEKEVNVLVGSQVCRNVIVSYEAVVRCTIRTMTGEEAGAPTLRVPFILSRNSRYIDKLNAQTPPVFAIASMH</sequence>